<evidence type="ECO:0000256" key="2">
    <source>
        <dbReference type="ARBA" id="ARBA00022964"/>
    </source>
</evidence>
<dbReference type="GO" id="GO:0009805">
    <property type="term" value="P:coumarin biosynthetic process"/>
    <property type="evidence" value="ECO:0007669"/>
    <property type="project" value="UniProtKB-ARBA"/>
</dbReference>
<evidence type="ECO:0000256" key="7">
    <source>
        <dbReference type="ARBA" id="ARBA00066708"/>
    </source>
</evidence>
<dbReference type="FunFam" id="2.60.120.330:FF:000025">
    <property type="entry name" value="Gibberellin 2-beta-dioxygenase 2"/>
    <property type="match status" value="1"/>
</dbReference>
<feature type="domain" description="Fe2OG dioxygenase" evidence="9">
    <location>
        <begin position="167"/>
        <end position="270"/>
    </location>
</feature>
<dbReference type="Gene3D" id="2.60.120.330">
    <property type="entry name" value="B-lactam Antibiotic, Isopenicillin N Synthase, Chain"/>
    <property type="match status" value="1"/>
</dbReference>
<dbReference type="InterPro" id="IPR044861">
    <property type="entry name" value="IPNS-like_FE2OG_OXY"/>
</dbReference>
<dbReference type="PROSITE" id="PS51471">
    <property type="entry name" value="FE2OG_OXY"/>
    <property type="match status" value="1"/>
</dbReference>
<gene>
    <name evidence="10" type="ORF">AAHA92_19686</name>
</gene>
<evidence type="ECO:0000256" key="5">
    <source>
        <dbReference type="ARBA" id="ARBA00052204"/>
    </source>
</evidence>
<keyword evidence="11" id="KW-1185">Reference proteome</keyword>
<dbReference type="InterPro" id="IPR027443">
    <property type="entry name" value="IPNS-like_sf"/>
</dbReference>
<evidence type="ECO:0000313" key="11">
    <source>
        <dbReference type="Proteomes" id="UP001567538"/>
    </source>
</evidence>
<dbReference type="Proteomes" id="UP001567538">
    <property type="component" value="Unassembled WGS sequence"/>
</dbReference>
<evidence type="ECO:0000256" key="6">
    <source>
        <dbReference type="ARBA" id="ARBA00061282"/>
    </source>
</evidence>
<comment type="similarity">
    <text evidence="6">Belongs to the iron/ascorbate-dependent oxidoreductase family. GA2OX subfamily.</text>
</comment>
<evidence type="ECO:0000313" key="10">
    <source>
        <dbReference type="EMBL" id="KAL1542626.1"/>
    </source>
</evidence>
<dbReference type="EC" id="1.14.11.13" evidence="7"/>
<dbReference type="GO" id="GO:0002238">
    <property type="term" value="P:response to molecule of fungal origin"/>
    <property type="evidence" value="ECO:0007669"/>
    <property type="project" value="UniProtKB-ARBA"/>
</dbReference>
<dbReference type="PANTHER" id="PTHR47990">
    <property type="entry name" value="2-OXOGLUTARATE (2OG) AND FE(II)-DEPENDENT OXYGENASE SUPERFAMILY PROTEIN-RELATED"/>
    <property type="match status" value="1"/>
</dbReference>
<sequence length="318" mass="34994">MVSSPVPLRTKKTRAVGVPVIDFSQERSKLTELILQACQDLGFFQVENHGISEEIISRVDIEGRDFFAKTACEKQRAGPPTPFGYGCKNIGFNGDKGELEYLLLEANPLSISSRSNSISSHPNTFSGAVNDYIDAVKKVSSEILEMVAEGLWAQDKTIFSKLIQDGSSDSCFRINHYPTVNADDDKIQIGFGEHSDPQILTVLRSNNVAGLQILSGDGLWVPVPPHSDKLCVFVGDAFQALTNGTFTSVRHRAVANSMKPRMSTIYFAAPPLSASISPIPEVVSIENPSLYRAFTWGEFKSTAYSLRLADNRLQLFRK</sequence>
<dbReference type="InterPro" id="IPR005123">
    <property type="entry name" value="Oxoglu/Fe-dep_dioxygenase_dom"/>
</dbReference>
<evidence type="ECO:0000256" key="3">
    <source>
        <dbReference type="ARBA" id="ARBA00023002"/>
    </source>
</evidence>
<name>A0ABD1GET5_SALDI</name>
<protein>
    <recommendedName>
        <fullName evidence="7">gibberellin 2beta-dioxygenase</fullName>
        <ecNumber evidence="7">1.14.11.13</ecNumber>
    </recommendedName>
</protein>
<dbReference type="GO" id="GO:0046872">
    <property type="term" value="F:metal ion binding"/>
    <property type="evidence" value="ECO:0007669"/>
    <property type="project" value="UniProtKB-KW"/>
</dbReference>
<dbReference type="AlphaFoldDB" id="A0ABD1GET5"/>
<dbReference type="Pfam" id="PF03171">
    <property type="entry name" value="2OG-FeII_Oxy"/>
    <property type="match status" value="1"/>
</dbReference>
<evidence type="ECO:0000256" key="4">
    <source>
        <dbReference type="ARBA" id="ARBA00023004"/>
    </source>
</evidence>
<dbReference type="InterPro" id="IPR050231">
    <property type="entry name" value="Iron_ascorbate_oxido_reductase"/>
</dbReference>
<keyword evidence="3 8" id="KW-0560">Oxidoreductase</keyword>
<comment type="catalytic activity">
    <reaction evidence="5">
        <text>gibberellin A1 + 2-oxoglutarate + O2 = gibberellin A8 + succinate + CO2</text>
        <dbReference type="Rhea" id="RHEA:15005"/>
        <dbReference type="ChEBI" id="CHEBI:15379"/>
        <dbReference type="ChEBI" id="CHEBI:16526"/>
        <dbReference type="ChEBI" id="CHEBI:16810"/>
        <dbReference type="ChEBI" id="CHEBI:30031"/>
        <dbReference type="ChEBI" id="CHEBI:58524"/>
        <dbReference type="ChEBI" id="CHEBI:58594"/>
        <dbReference type="EC" id="1.14.11.13"/>
    </reaction>
</comment>
<dbReference type="GO" id="GO:0045543">
    <property type="term" value="F:gibberellin 2-beta-dioxygenase activity"/>
    <property type="evidence" value="ECO:0007669"/>
    <property type="project" value="UniProtKB-EC"/>
</dbReference>
<dbReference type="SUPFAM" id="SSF51197">
    <property type="entry name" value="Clavaminate synthase-like"/>
    <property type="match status" value="1"/>
</dbReference>
<comment type="caution">
    <text evidence="10">The sequence shown here is derived from an EMBL/GenBank/DDBJ whole genome shotgun (WGS) entry which is preliminary data.</text>
</comment>
<evidence type="ECO:0000256" key="8">
    <source>
        <dbReference type="RuleBase" id="RU003682"/>
    </source>
</evidence>
<dbReference type="EMBL" id="JBEAFC010000008">
    <property type="protein sequence ID" value="KAL1542626.1"/>
    <property type="molecule type" value="Genomic_DNA"/>
</dbReference>
<evidence type="ECO:0000256" key="1">
    <source>
        <dbReference type="ARBA" id="ARBA00022723"/>
    </source>
</evidence>
<proteinExistence type="inferred from homology"/>
<evidence type="ECO:0000259" key="9">
    <source>
        <dbReference type="PROSITE" id="PS51471"/>
    </source>
</evidence>
<dbReference type="InterPro" id="IPR026992">
    <property type="entry name" value="DIOX_N"/>
</dbReference>
<keyword evidence="4 8" id="KW-0408">Iron</keyword>
<reference evidence="10 11" key="1">
    <citation type="submission" date="2024-06" db="EMBL/GenBank/DDBJ databases">
        <title>A chromosome level genome sequence of Diviner's sage (Salvia divinorum).</title>
        <authorList>
            <person name="Ford S.A."/>
            <person name="Ro D.-K."/>
            <person name="Ness R.W."/>
            <person name="Phillips M.A."/>
        </authorList>
    </citation>
    <scope>NUCLEOTIDE SEQUENCE [LARGE SCALE GENOMIC DNA]</scope>
    <source>
        <strain evidence="10">SAF-2024a</strain>
        <tissue evidence="10">Leaf</tissue>
    </source>
</reference>
<organism evidence="10 11">
    <name type="scientific">Salvia divinorum</name>
    <name type="common">Maria pastora</name>
    <name type="synonym">Diviner's sage</name>
    <dbReference type="NCBI Taxonomy" id="28513"/>
    <lineage>
        <taxon>Eukaryota</taxon>
        <taxon>Viridiplantae</taxon>
        <taxon>Streptophyta</taxon>
        <taxon>Embryophyta</taxon>
        <taxon>Tracheophyta</taxon>
        <taxon>Spermatophyta</taxon>
        <taxon>Magnoliopsida</taxon>
        <taxon>eudicotyledons</taxon>
        <taxon>Gunneridae</taxon>
        <taxon>Pentapetalae</taxon>
        <taxon>asterids</taxon>
        <taxon>lamiids</taxon>
        <taxon>Lamiales</taxon>
        <taxon>Lamiaceae</taxon>
        <taxon>Nepetoideae</taxon>
        <taxon>Mentheae</taxon>
        <taxon>Salviinae</taxon>
        <taxon>Salvia</taxon>
        <taxon>Salvia subgen. Calosphace</taxon>
    </lineage>
</organism>
<accession>A0ABD1GET5</accession>
<keyword evidence="2" id="KW-0223">Dioxygenase</keyword>
<dbReference type="GO" id="GO:0009685">
    <property type="term" value="P:gibberellin metabolic process"/>
    <property type="evidence" value="ECO:0007669"/>
    <property type="project" value="UniProtKB-ARBA"/>
</dbReference>
<dbReference type="Pfam" id="PF14226">
    <property type="entry name" value="DIOX_N"/>
    <property type="match status" value="1"/>
</dbReference>
<keyword evidence="1 8" id="KW-0479">Metal-binding</keyword>